<gene>
    <name evidence="7" type="ORF">PHYBOEH_003527</name>
</gene>
<comment type="caution">
    <text evidence="7">The sequence shown here is derived from an EMBL/GenBank/DDBJ whole genome shotgun (WGS) entry which is preliminary data.</text>
</comment>
<dbReference type="AlphaFoldDB" id="A0A8T1XDB6"/>
<feature type="region of interest" description="Disordered" evidence="5">
    <location>
        <begin position="1"/>
        <end position="37"/>
    </location>
</feature>
<dbReference type="GO" id="GO:0004672">
    <property type="term" value="F:protein kinase activity"/>
    <property type="evidence" value="ECO:0007669"/>
    <property type="project" value="InterPro"/>
</dbReference>
<feature type="region of interest" description="Disordered" evidence="5">
    <location>
        <begin position="836"/>
        <end position="978"/>
    </location>
</feature>
<protein>
    <recommendedName>
        <fullName evidence="6">Protein kinase domain-containing protein</fullName>
    </recommendedName>
</protein>
<keyword evidence="4" id="KW-0539">Nucleus</keyword>
<keyword evidence="2" id="KW-0238">DNA-binding</keyword>
<evidence type="ECO:0000256" key="2">
    <source>
        <dbReference type="ARBA" id="ARBA00023125"/>
    </source>
</evidence>
<dbReference type="PANTHER" id="PTHR13230:SF5">
    <property type="entry name" value="GENERAL TRANSCRIPTION FACTOR 3C POLYPEPTIDE 5"/>
    <property type="match status" value="1"/>
</dbReference>
<keyword evidence="8" id="KW-1185">Reference proteome</keyword>
<feature type="compositionally biased region" description="Basic residues" evidence="5">
    <location>
        <begin position="609"/>
        <end position="619"/>
    </location>
</feature>
<comment type="subcellular location">
    <subcellularLocation>
        <location evidence="1">Nucleus</location>
    </subcellularLocation>
</comment>
<proteinExistence type="predicted"/>
<organism evidence="7 8">
    <name type="scientific">Phytophthora boehmeriae</name>
    <dbReference type="NCBI Taxonomy" id="109152"/>
    <lineage>
        <taxon>Eukaryota</taxon>
        <taxon>Sar</taxon>
        <taxon>Stramenopiles</taxon>
        <taxon>Oomycota</taxon>
        <taxon>Peronosporomycetes</taxon>
        <taxon>Peronosporales</taxon>
        <taxon>Peronosporaceae</taxon>
        <taxon>Phytophthora</taxon>
    </lineage>
</organism>
<dbReference type="GO" id="GO:0005634">
    <property type="term" value="C:nucleus"/>
    <property type="evidence" value="ECO:0007669"/>
    <property type="project" value="UniProtKB-SubCell"/>
</dbReference>
<dbReference type="OrthoDB" id="5598268at2759"/>
<dbReference type="Pfam" id="PF17682">
    <property type="entry name" value="Tau95_N"/>
    <property type="match status" value="1"/>
</dbReference>
<feature type="compositionally biased region" description="Basic and acidic residues" evidence="5">
    <location>
        <begin position="663"/>
        <end position="672"/>
    </location>
</feature>
<feature type="compositionally biased region" description="Basic and acidic residues" evidence="5">
    <location>
        <begin position="959"/>
        <end position="978"/>
    </location>
</feature>
<evidence type="ECO:0000256" key="5">
    <source>
        <dbReference type="SAM" id="MobiDB-lite"/>
    </source>
</evidence>
<dbReference type="PANTHER" id="PTHR13230">
    <property type="entry name" value="GENERAL TRANSCRIPTION FACTOR IIIC, POLYPEPTIDE 5"/>
    <property type="match status" value="1"/>
</dbReference>
<dbReference type="EMBL" id="JAGDFL010000002">
    <property type="protein sequence ID" value="KAG7402268.1"/>
    <property type="molecule type" value="Genomic_DNA"/>
</dbReference>
<dbReference type="Proteomes" id="UP000693981">
    <property type="component" value="Unassembled WGS sequence"/>
</dbReference>
<dbReference type="GO" id="GO:0006384">
    <property type="term" value="P:transcription initiation at RNA polymerase III promoter"/>
    <property type="evidence" value="ECO:0007669"/>
    <property type="project" value="InterPro"/>
</dbReference>
<feature type="compositionally biased region" description="Polar residues" evidence="5">
    <location>
        <begin position="622"/>
        <end position="632"/>
    </location>
</feature>
<keyword evidence="3" id="KW-0804">Transcription</keyword>
<sequence length="978" mass="107948">MAAVLPSASLTPGTNNHSTDLALHTPLDDSPCAKKRPLSPVRALDDVAEVSETPEILQTPTASRCAGPGSVSPKAATIDPHDLKLLKVIGRGTFAKQVALAKHNETQSMYAVKTLDKSKLVQRKQVVHTLTEKKVMEQLGGHPFIVKCYSAFQTDRDLNFVLEYCQGGELFFHLQQQVSQKFDENATRFYAAEDRVAITVAIFWANINPSILLKKPMEDEQLMAAQDDAGSASVADATELSSGSLSASTEPARAPTVTHELGLCSDGVRSLVGVELPVYGSNITKVLETVGGLHTLQQAHEAKSQFLPVKLRPTEPSCKPLFADLTKTQMILLRVKRTRPKRKRAAAAGEKESGRSTDTGTDGSRLKAQVVGLVREKYVCEGMADFQYLTARSLYPTPVPTKDTITVTEDQAVVNNAIDAAPLSKPSTRQLELQASLRPYLEVEKEEQLELIPEVFSKVDLPLKYEFRQRSGYLPTAAAKKPANTMAYLNFHDDVPAPAGPKPDQPVLRRRSVGVEDNVETHVLEVLQAKLKSKPVWLRSKLFHGLDALERRAARRLLRKLCYVFVDGPWRGSWVRMGYDPRAFEVSDTASRYQVVELRNNRELVHSKVTHPTRKRTKKFVTASSGNANGENTHVKGPRIVKVTQTSALENAQASKRRRKERFSRGETRRSYLVEPTPSSSPTGAELTPQPSPDTSVTNDWESDNDLQDKEKGVADASDDGADDTSSTAGTSTVQTANGVSEKEYEIFGVQLTSANVLFQLDEIDDEEVREWIDQFTKQTTPSLLGGWYPTQMFLPLREIIRLRIASLVGRSKAELESRRKRLDALKKQALSDYADELAGNKRSTNTSQQKSNGDNGTTGSASIRSNTVATAEEEEELAFERSLIRERNAGSSAPKLSATDGAETGEDDDGDDDIESQEDEDDVNSANGRSRAVFEEDEDDDDQEEEDQAQPKLATLAKQDDEEKKSTQDKQSKQYSF</sequence>
<dbReference type="InterPro" id="IPR040454">
    <property type="entry name" value="TF_IIIC_Tfc1/Sfc1"/>
</dbReference>
<dbReference type="GO" id="GO:0005524">
    <property type="term" value="F:ATP binding"/>
    <property type="evidence" value="ECO:0007669"/>
    <property type="project" value="InterPro"/>
</dbReference>
<name>A0A8T1XDB6_9STRA</name>
<dbReference type="SMART" id="SM00220">
    <property type="entry name" value="S_TKc"/>
    <property type="match status" value="1"/>
</dbReference>
<feature type="compositionally biased region" description="Polar residues" evidence="5">
    <location>
        <begin position="643"/>
        <end position="654"/>
    </location>
</feature>
<feature type="region of interest" description="Disordered" evidence="5">
    <location>
        <begin position="338"/>
        <end position="363"/>
    </location>
</feature>
<evidence type="ECO:0000256" key="3">
    <source>
        <dbReference type="ARBA" id="ARBA00023163"/>
    </source>
</evidence>
<feature type="compositionally biased region" description="Basic and acidic residues" evidence="5">
    <location>
        <begin position="879"/>
        <end position="889"/>
    </location>
</feature>
<dbReference type="GO" id="GO:0000127">
    <property type="term" value="C:transcription factor TFIIIC complex"/>
    <property type="evidence" value="ECO:0007669"/>
    <property type="project" value="InterPro"/>
</dbReference>
<feature type="compositionally biased region" description="Polar residues" evidence="5">
    <location>
        <begin position="8"/>
        <end position="19"/>
    </location>
</feature>
<feature type="domain" description="Protein kinase" evidence="6">
    <location>
        <begin position="83"/>
        <end position="441"/>
    </location>
</feature>
<evidence type="ECO:0000259" key="6">
    <source>
        <dbReference type="PROSITE" id="PS50011"/>
    </source>
</evidence>
<feature type="compositionally biased region" description="Acidic residues" evidence="5">
    <location>
        <begin position="904"/>
        <end position="924"/>
    </location>
</feature>
<evidence type="ECO:0000313" key="7">
    <source>
        <dbReference type="EMBL" id="KAG7402268.1"/>
    </source>
</evidence>
<evidence type="ECO:0000256" key="1">
    <source>
        <dbReference type="ARBA" id="ARBA00004123"/>
    </source>
</evidence>
<dbReference type="GO" id="GO:0001003">
    <property type="term" value="F:RNA polymerase III type 2 promoter sequence-specific DNA binding"/>
    <property type="evidence" value="ECO:0007669"/>
    <property type="project" value="TreeGrafter"/>
</dbReference>
<dbReference type="FunFam" id="3.30.200.160:FF:000006">
    <property type="entry name" value="general transcription factor 3C polypeptide 5-like isoform X2"/>
    <property type="match status" value="1"/>
</dbReference>
<dbReference type="Pfam" id="PF09734">
    <property type="entry name" value="Tau95"/>
    <property type="match status" value="1"/>
</dbReference>
<dbReference type="PROSITE" id="PS50011">
    <property type="entry name" value="PROTEIN_KINASE_DOM"/>
    <property type="match status" value="1"/>
</dbReference>
<dbReference type="GO" id="GO:0001002">
    <property type="term" value="F:RNA polymerase III type 1 promoter sequence-specific DNA binding"/>
    <property type="evidence" value="ECO:0007669"/>
    <property type="project" value="TreeGrafter"/>
</dbReference>
<feature type="compositionally biased region" description="Polar residues" evidence="5">
    <location>
        <begin position="842"/>
        <end position="870"/>
    </location>
</feature>
<dbReference type="InterPro" id="IPR041499">
    <property type="entry name" value="Tfc1/Sfc1_N"/>
</dbReference>
<accession>A0A8T1XDB6</accession>
<evidence type="ECO:0000256" key="4">
    <source>
        <dbReference type="ARBA" id="ARBA00023242"/>
    </source>
</evidence>
<dbReference type="InterPro" id="IPR000719">
    <property type="entry name" value="Prot_kinase_dom"/>
</dbReference>
<dbReference type="Pfam" id="PF00069">
    <property type="entry name" value="Pkinase"/>
    <property type="match status" value="1"/>
</dbReference>
<feature type="region of interest" description="Disordered" evidence="5">
    <location>
        <begin position="609"/>
        <end position="737"/>
    </location>
</feature>
<evidence type="ECO:0000313" key="8">
    <source>
        <dbReference type="Proteomes" id="UP000693981"/>
    </source>
</evidence>
<feature type="compositionally biased region" description="Acidic residues" evidence="5">
    <location>
        <begin position="936"/>
        <end position="949"/>
    </location>
</feature>
<dbReference type="InterPro" id="IPR019136">
    <property type="entry name" value="TF_IIIC_su-5_HTH"/>
</dbReference>
<reference evidence="7" key="1">
    <citation type="submission" date="2021-02" db="EMBL/GenBank/DDBJ databases">
        <authorList>
            <person name="Palmer J.M."/>
        </authorList>
    </citation>
    <scope>NUCLEOTIDE SEQUENCE</scope>
    <source>
        <strain evidence="7">SCRP23</strain>
    </source>
</reference>
<feature type="compositionally biased region" description="Low complexity" evidence="5">
    <location>
        <begin position="724"/>
        <end position="733"/>
    </location>
</feature>